<evidence type="ECO:0000256" key="1">
    <source>
        <dbReference type="SAM" id="MobiDB-lite"/>
    </source>
</evidence>
<proteinExistence type="predicted"/>
<accession>A0A4Q4SUR4</accession>
<gene>
    <name evidence="2" type="ORF">DL764_010676</name>
</gene>
<dbReference type="OrthoDB" id="4729026at2759"/>
<dbReference type="AlphaFoldDB" id="A0A4Q4SUR4"/>
<feature type="compositionally biased region" description="Basic and acidic residues" evidence="1">
    <location>
        <begin position="263"/>
        <end position="273"/>
    </location>
</feature>
<feature type="region of interest" description="Disordered" evidence="1">
    <location>
        <begin position="66"/>
        <end position="113"/>
    </location>
</feature>
<feature type="compositionally biased region" description="Basic and acidic residues" evidence="1">
    <location>
        <begin position="313"/>
        <end position="322"/>
    </location>
</feature>
<feature type="compositionally biased region" description="Basic residues" evidence="1">
    <location>
        <begin position="350"/>
        <end position="360"/>
    </location>
</feature>
<feature type="compositionally biased region" description="Polar residues" evidence="1">
    <location>
        <begin position="71"/>
        <end position="91"/>
    </location>
</feature>
<feature type="compositionally biased region" description="Basic and acidic residues" evidence="1">
    <location>
        <begin position="92"/>
        <end position="104"/>
    </location>
</feature>
<feature type="region of interest" description="Disordered" evidence="1">
    <location>
        <begin position="220"/>
        <end position="367"/>
    </location>
</feature>
<comment type="caution">
    <text evidence="2">The sequence shown here is derived from an EMBL/GenBank/DDBJ whole genome shotgun (WGS) entry which is preliminary data.</text>
</comment>
<feature type="region of interest" description="Disordered" evidence="1">
    <location>
        <begin position="136"/>
        <end position="201"/>
    </location>
</feature>
<organism evidence="2 3">
    <name type="scientific">Monosporascus ibericus</name>
    <dbReference type="NCBI Taxonomy" id="155417"/>
    <lineage>
        <taxon>Eukaryota</taxon>
        <taxon>Fungi</taxon>
        <taxon>Dikarya</taxon>
        <taxon>Ascomycota</taxon>
        <taxon>Pezizomycotina</taxon>
        <taxon>Sordariomycetes</taxon>
        <taxon>Xylariomycetidae</taxon>
        <taxon>Xylariales</taxon>
        <taxon>Xylariales incertae sedis</taxon>
        <taxon>Monosporascus</taxon>
    </lineage>
</organism>
<dbReference type="Proteomes" id="UP000293360">
    <property type="component" value="Unassembled WGS sequence"/>
</dbReference>
<evidence type="ECO:0000313" key="3">
    <source>
        <dbReference type="Proteomes" id="UP000293360"/>
    </source>
</evidence>
<name>A0A4Q4SUR4_9PEZI</name>
<reference evidence="2 3" key="1">
    <citation type="submission" date="2018-06" db="EMBL/GenBank/DDBJ databases">
        <title>Complete Genomes of Monosporascus.</title>
        <authorList>
            <person name="Robinson A.J."/>
            <person name="Natvig D.O."/>
        </authorList>
    </citation>
    <scope>NUCLEOTIDE SEQUENCE [LARGE SCALE GENOMIC DNA]</scope>
    <source>
        <strain evidence="2 3">CBS 110550</strain>
    </source>
</reference>
<keyword evidence="3" id="KW-1185">Reference proteome</keyword>
<sequence>MVRPPSIVTNFQESNEEDEIAFLRPNGPGDKPLRLETCGDSEVSPILTPPSGKNTHHQYNVSPLSPDGSLHSLNTAVSEQDRSSYISNVSGSEEKLLDGSERRQSFQANCPPGQSSLGFQSLAVQADRLHPQLQRINLRYSDPGSPLDGTIDTRYPREPSPDVGRPSGPRQKRSAGVHSAAQKSQMARQSHYGSWGQNPIKKEAVARERRVFLAGAKVGSFPNRTTIPAQRHAPPPLKLSERPLVETYVKTENQVKTPFPRRNNSEFSEKSVFEEDDVNKKQSRRMSSLSGFAKSLRPTSSHMGEASGSAQGEAHKTKEHSRASPVPTMKNILAKAKSGLKIGSDESKKEKRRVNLKRQIRVGNVQE</sequence>
<feature type="compositionally biased region" description="Polar residues" evidence="1">
    <location>
        <begin position="181"/>
        <end position="197"/>
    </location>
</feature>
<protein>
    <submittedName>
        <fullName evidence="2">Uncharacterized protein</fullName>
    </submittedName>
</protein>
<dbReference type="EMBL" id="QJNU01001577">
    <property type="protein sequence ID" value="RYO74793.1"/>
    <property type="molecule type" value="Genomic_DNA"/>
</dbReference>
<evidence type="ECO:0000313" key="2">
    <source>
        <dbReference type="EMBL" id="RYO74793.1"/>
    </source>
</evidence>